<dbReference type="EnsemblPlants" id="MELO3C031818.2.1">
    <property type="protein sequence ID" value="MELO3C031818.2.1"/>
    <property type="gene ID" value="MELO3C031818.2"/>
</dbReference>
<evidence type="ECO:0000313" key="1">
    <source>
        <dbReference type="EnsemblPlants" id="MELO3C031818.2.1"/>
    </source>
</evidence>
<protein>
    <submittedName>
        <fullName evidence="1">Uncharacterized protein</fullName>
    </submittedName>
</protein>
<sequence length="50" mass="5200">LPPSVEAATVTLVLRQASSFDCRCCISTNLAAAITISHSNKACCTIHPSP</sequence>
<name>A0A9I9ECB7_CUCME</name>
<proteinExistence type="predicted"/>
<dbReference type="AlphaFoldDB" id="A0A9I9ECB7"/>
<dbReference type="Gramene" id="MELO3C031818.2.1">
    <property type="protein sequence ID" value="MELO3C031818.2.1"/>
    <property type="gene ID" value="MELO3C031818.2"/>
</dbReference>
<organism evidence="1">
    <name type="scientific">Cucumis melo</name>
    <name type="common">Muskmelon</name>
    <dbReference type="NCBI Taxonomy" id="3656"/>
    <lineage>
        <taxon>Eukaryota</taxon>
        <taxon>Viridiplantae</taxon>
        <taxon>Streptophyta</taxon>
        <taxon>Embryophyta</taxon>
        <taxon>Tracheophyta</taxon>
        <taxon>Spermatophyta</taxon>
        <taxon>Magnoliopsida</taxon>
        <taxon>eudicotyledons</taxon>
        <taxon>Gunneridae</taxon>
        <taxon>Pentapetalae</taxon>
        <taxon>rosids</taxon>
        <taxon>fabids</taxon>
        <taxon>Cucurbitales</taxon>
        <taxon>Cucurbitaceae</taxon>
        <taxon>Benincaseae</taxon>
        <taxon>Cucumis</taxon>
    </lineage>
</organism>
<accession>A0A9I9ECB7</accession>
<reference evidence="1" key="1">
    <citation type="submission" date="2023-03" db="UniProtKB">
        <authorList>
            <consortium name="EnsemblPlants"/>
        </authorList>
    </citation>
    <scope>IDENTIFICATION</scope>
</reference>